<gene>
    <name evidence="2" type="ORF">O3S69_09160</name>
</gene>
<feature type="non-terminal residue" evidence="2">
    <location>
        <position position="114"/>
    </location>
</feature>
<dbReference type="EMBL" id="JAPWHU010000068">
    <property type="protein sequence ID" value="MCZ4634222.1"/>
    <property type="molecule type" value="Genomic_DNA"/>
</dbReference>
<keyword evidence="3" id="KW-1185">Reference proteome</keyword>
<dbReference type="Pfam" id="PF03007">
    <property type="entry name" value="WS_DGAT_cat"/>
    <property type="match status" value="1"/>
</dbReference>
<accession>A0ABT4NYK5</accession>
<evidence type="ECO:0000313" key="2">
    <source>
        <dbReference type="EMBL" id="MCZ4634222.1"/>
    </source>
</evidence>
<sequence>MTPDPLAPLDLAFWNIESAEHPMHLGALGVFEADSPTAGALAADLLAARAPAVPGLRMRIRDTWQPPMALRRPFAFGGATREPDPRFDPLDHVRLHAPATDFHARAGRLMERPL</sequence>
<organism evidence="2 3">
    <name type="scientific">Streptomyces rubrogriseus</name>
    <dbReference type="NCBI Taxonomy" id="194673"/>
    <lineage>
        <taxon>Bacteria</taxon>
        <taxon>Bacillati</taxon>
        <taxon>Actinomycetota</taxon>
        <taxon>Actinomycetes</taxon>
        <taxon>Kitasatosporales</taxon>
        <taxon>Streptomycetaceae</taxon>
        <taxon>Streptomyces</taxon>
        <taxon>Streptomyces violaceoruber group</taxon>
    </lineage>
</organism>
<evidence type="ECO:0000313" key="3">
    <source>
        <dbReference type="Proteomes" id="UP001301132"/>
    </source>
</evidence>
<reference evidence="2 3" key="1">
    <citation type="submission" date="2022-12" db="EMBL/GenBank/DDBJ databases">
        <authorList>
            <person name="Abashina T."/>
            <person name="Solyanikova I."/>
            <person name="Delegan Y."/>
        </authorList>
    </citation>
    <scope>NUCLEOTIDE SEQUENCE [LARGE SCALE GENOMIC DNA]</scope>
    <source>
        <strain evidence="2 3">IPS92ro</strain>
    </source>
</reference>
<feature type="domain" description="O-acyltransferase WSD1-like N-terminal" evidence="1">
    <location>
        <begin position="6"/>
        <end position="114"/>
    </location>
</feature>
<proteinExistence type="predicted"/>
<dbReference type="RefSeq" id="WP_331569869.1">
    <property type="nucleotide sequence ID" value="NZ_JAPWHU010000068.1"/>
</dbReference>
<protein>
    <submittedName>
        <fullName evidence="2">Wax ester/triacylglycerol synthase family O-acyltransferase</fullName>
    </submittedName>
</protein>
<comment type="caution">
    <text evidence="2">The sequence shown here is derived from an EMBL/GenBank/DDBJ whole genome shotgun (WGS) entry which is preliminary data.</text>
</comment>
<dbReference type="InterPro" id="IPR004255">
    <property type="entry name" value="O-acyltransferase_WSD1_N"/>
</dbReference>
<name>A0ABT4NYK5_9ACTN</name>
<dbReference type="Proteomes" id="UP001301132">
    <property type="component" value="Unassembled WGS sequence"/>
</dbReference>
<evidence type="ECO:0000259" key="1">
    <source>
        <dbReference type="Pfam" id="PF03007"/>
    </source>
</evidence>